<gene>
    <name evidence="1" type="ORF">RFULGI_LOCUS18584</name>
</gene>
<name>A0A9N9K537_9GLOM</name>
<sequence>MSNKPDIEHPEKIISLSHKLRQLCLEDIKPLDPKLWGMKKY</sequence>
<feature type="non-terminal residue" evidence="1">
    <location>
        <position position="41"/>
    </location>
</feature>
<keyword evidence="2" id="KW-1185">Reference proteome</keyword>
<reference evidence="1" key="1">
    <citation type="submission" date="2021-06" db="EMBL/GenBank/DDBJ databases">
        <authorList>
            <person name="Kallberg Y."/>
            <person name="Tangrot J."/>
            <person name="Rosling A."/>
        </authorList>
    </citation>
    <scope>NUCLEOTIDE SEQUENCE</scope>
    <source>
        <strain evidence="1">IN212</strain>
    </source>
</reference>
<dbReference type="AlphaFoldDB" id="A0A9N9K537"/>
<proteinExistence type="predicted"/>
<organism evidence="1 2">
    <name type="scientific">Racocetra fulgida</name>
    <dbReference type="NCBI Taxonomy" id="60492"/>
    <lineage>
        <taxon>Eukaryota</taxon>
        <taxon>Fungi</taxon>
        <taxon>Fungi incertae sedis</taxon>
        <taxon>Mucoromycota</taxon>
        <taxon>Glomeromycotina</taxon>
        <taxon>Glomeromycetes</taxon>
        <taxon>Diversisporales</taxon>
        <taxon>Gigasporaceae</taxon>
        <taxon>Racocetra</taxon>
    </lineage>
</organism>
<dbReference type="EMBL" id="CAJVPZ010082699">
    <property type="protein sequence ID" value="CAG8809375.1"/>
    <property type="molecule type" value="Genomic_DNA"/>
</dbReference>
<evidence type="ECO:0000313" key="1">
    <source>
        <dbReference type="EMBL" id="CAG8809375.1"/>
    </source>
</evidence>
<accession>A0A9N9K537</accession>
<evidence type="ECO:0000313" key="2">
    <source>
        <dbReference type="Proteomes" id="UP000789396"/>
    </source>
</evidence>
<dbReference type="Proteomes" id="UP000789396">
    <property type="component" value="Unassembled WGS sequence"/>
</dbReference>
<comment type="caution">
    <text evidence="1">The sequence shown here is derived from an EMBL/GenBank/DDBJ whole genome shotgun (WGS) entry which is preliminary data.</text>
</comment>
<protein>
    <submittedName>
        <fullName evidence="1">20048_t:CDS:1</fullName>
    </submittedName>
</protein>